<dbReference type="EMBL" id="KZ613516">
    <property type="protein sequence ID" value="PMD15117.1"/>
    <property type="molecule type" value="Genomic_DNA"/>
</dbReference>
<gene>
    <name evidence="1" type="ORF">NA56DRAFT_734357</name>
</gene>
<evidence type="ECO:0000313" key="1">
    <source>
        <dbReference type="EMBL" id="PMD15117.1"/>
    </source>
</evidence>
<keyword evidence="2" id="KW-1185">Reference proteome</keyword>
<dbReference type="AlphaFoldDB" id="A0A2J6PM71"/>
<accession>A0A2J6PM71</accession>
<name>A0A2J6PM71_9HELO</name>
<proteinExistence type="predicted"/>
<sequence>MPLFPYPEGCGFPDYERPLDELASFLQSWLLFGLLSETLGRPVDPAEFVRRRQIGEQEFQYIEIRLEEALDGMLQERCQTVNQLEDPEARALTELTRKSIGFAKDSIWTFERIKAPTNSTLAYVTLSIQIPLSLLERYFFNFEGELIYDIKKSTWERKYFSPPPVDQFIPLSKKLLESRMDTNIWCPQRVRKI</sequence>
<protein>
    <submittedName>
        <fullName evidence="1">Uncharacterized protein</fullName>
    </submittedName>
</protein>
<dbReference type="OrthoDB" id="2426273at2759"/>
<reference evidence="1 2" key="1">
    <citation type="submission" date="2016-05" db="EMBL/GenBank/DDBJ databases">
        <title>A degradative enzymes factory behind the ericoid mycorrhizal symbiosis.</title>
        <authorList>
            <consortium name="DOE Joint Genome Institute"/>
            <person name="Martino E."/>
            <person name="Morin E."/>
            <person name="Grelet G."/>
            <person name="Kuo A."/>
            <person name="Kohler A."/>
            <person name="Daghino S."/>
            <person name="Barry K."/>
            <person name="Choi C."/>
            <person name="Cichocki N."/>
            <person name="Clum A."/>
            <person name="Copeland A."/>
            <person name="Hainaut M."/>
            <person name="Haridas S."/>
            <person name="Labutti K."/>
            <person name="Lindquist E."/>
            <person name="Lipzen A."/>
            <person name="Khouja H.-R."/>
            <person name="Murat C."/>
            <person name="Ohm R."/>
            <person name="Olson A."/>
            <person name="Spatafora J."/>
            <person name="Veneault-Fourrey C."/>
            <person name="Henrissat B."/>
            <person name="Grigoriev I."/>
            <person name="Martin F."/>
            <person name="Perotto S."/>
        </authorList>
    </citation>
    <scope>NUCLEOTIDE SEQUENCE [LARGE SCALE GENOMIC DNA]</scope>
    <source>
        <strain evidence="1 2">UAMH 7357</strain>
    </source>
</reference>
<organism evidence="1 2">
    <name type="scientific">Hyaloscypha hepaticicola</name>
    <dbReference type="NCBI Taxonomy" id="2082293"/>
    <lineage>
        <taxon>Eukaryota</taxon>
        <taxon>Fungi</taxon>
        <taxon>Dikarya</taxon>
        <taxon>Ascomycota</taxon>
        <taxon>Pezizomycotina</taxon>
        <taxon>Leotiomycetes</taxon>
        <taxon>Helotiales</taxon>
        <taxon>Hyaloscyphaceae</taxon>
        <taxon>Hyaloscypha</taxon>
    </lineage>
</organism>
<evidence type="ECO:0000313" key="2">
    <source>
        <dbReference type="Proteomes" id="UP000235672"/>
    </source>
</evidence>
<dbReference type="Proteomes" id="UP000235672">
    <property type="component" value="Unassembled WGS sequence"/>
</dbReference>